<protein>
    <submittedName>
        <fullName evidence="2">Peptidase M19</fullName>
    </submittedName>
</protein>
<dbReference type="Proteomes" id="UP000885771">
    <property type="component" value="Unassembled WGS sequence"/>
</dbReference>
<sequence length="389" mass="42920">MTTPVKRILQIFWSLLLLGVIIFFAYVPAFVDRQFNILLDMKAPVLPDSVRAFHSSLRAADMHNDILLWGRDLTEQHDYGHTDLPRLRAGNVRLQVFSAVTKTPSGINYQSNSDETDQITLLMIAERAPVKAWYSLTERALYQADRLKETAAAFPGQLTVISDRKSLTAFLNDSSPGKIAGLLAIEGMHALDGRLENLEVLDKAGYRMIGLAHFFDNAFSGSAHGVKKYGLTELGKQAFHEMEKRHILIDLAHASPRAIEDALELATRPLVVSHTGVRTTCNSPRNLSDDQLRRIAATGGLIGIGFWEGAVCDSDVESVVDAMMHAVEIAGIDHVALGSDWDGATQEELSADRLPWLTAALLNRGMSKDDVRKIMGENLIRLLLATLPE</sequence>
<dbReference type="PROSITE" id="PS51365">
    <property type="entry name" value="RENAL_DIPEPTIDASE_2"/>
    <property type="match status" value="1"/>
</dbReference>
<comment type="caution">
    <text evidence="2">The sequence shown here is derived from an EMBL/GenBank/DDBJ whole genome shotgun (WGS) entry which is preliminary data.</text>
</comment>
<name>A0A7V5VFA8_CALAY</name>
<dbReference type="EMBL" id="DRLI01000281">
    <property type="protein sequence ID" value="HHM02809.1"/>
    <property type="molecule type" value="Genomic_DNA"/>
</dbReference>
<evidence type="ECO:0000313" key="2">
    <source>
        <dbReference type="EMBL" id="HHM02809.1"/>
    </source>
</evidence>
<dbReference type="Pfam" id="PF01244">
    <property type="entry name" value="Peptidase_M19"/>
    <property type="match status" value="1"/>
</dbReference>
<dbReference type="CDD" id="cd01301">
    <property type="entry name" value="rDP_like"/>
    <property type="match status" value="1"/>
</dbReference>
<dbReference type="PANTHER" id="PTHR10443:SF12">
    <property type="entry name" value="DIPEPTIDASE"/>
    <property type="match status" value="1"/>
</dbReference>
<dbReference type="Gene3D" id="3.20.20.140">
    <property type="entry name" value="Metal-dependent hydrolases"/>
    <property type="match status" value="1"/>
</dbReference>
<evidence type="ECO:0000256" key="1">
    <source>
        <dbReference type="SAM" id="Phobius"/>
    </source>
</evidence>
<dbReference type="GO" id="GO:0006508">
    <property type="term" value="P:proteolysis"/>
    <property type="evidence" value="ECO:0007669"/>
    <property type="project" value="InterPro"/>
</dbReference>
<dbReference type="PANTHER" id="PTHR10443">
    <property type="entry name" value="MICROSOMAL DIPEPTIDASE"/>
    <property type="match status" value="1"/>
</dbReference>
<dbReference type="GO" id="GO:0070573">
    <property type="term" value="F:metallodipeptidase activity"/>
    <property type="evidence" value="ECO:0007669"/>
    <property type="project" value="InterPro"/>
</dbReference>
<gene>
    <name evidence="2" type="ORF">ENJ15_07320</name>
</gene>
<dbReference type="InterPro" id="IPR032466">
    <property type="entry name" value="Metal_Hydrolase"/>
</dbReference>
<dbReference type="SUPFAM" id="SSF51556">
    <property type="entry name" value="Metallo-dependent hydrolases"/>
    <property type="match status" value="1"/>
</dbReference>
<accession>A0A7V5VFA8</accession>
<reference evidence="2" key="1">
    <citation type="journal article" date="2020" name="mSystems">
        <title>Genome- and Community-Level Interaction Insights into Carbon Utilization and Element Cycling Functions of Hydrothermarchaeota in Hydrothermal Sediment.</title>
        <authorList>
            <person name="Zhou Z."/>
            <person name="Liu Y."/>
            <person name="Xu W."/>
            <person name="Pan J."/>
            <person name="Luo Z.H."/>
            <person name="Li M."/>
        </authorList>
    </citation>
    <scope>NUCLEOTIDE SEQUENCE [LARGE SCALE GENOMIC DNA]</scope>
    <source>
        <strain evidence="2">HyVt-460</strain>
    </source>
</reference>
<proteinExistence type="predicted"/>
<feature type="transmembrane region" description="Helical" evidence="1">
    <location>
        <begin position="12"/>
        <end position="31"/>
    </location>
</feature>
<dbReference type="InterPro" id="IPR008257">
    <property type="entry name" value="Pept_M19"/>
</dbReference>
<keyword evidence="1" id="KW-0472">Membrane</keyword>
<keyword evidence="1" id="KW-1133">Transmembrane helix</keyword>
<keyword evidence="1" id="KW-0812">Transmembrane</keyword>
<dbReference type="AlphaFoldDB" id="A0A7V5VFA8"/>
<organism evidence="2">
    <name type="scientific">Caldithrix abyssi</name>
    <dbReference type="NCBI Taxonomy" id="187145"/>
    <lineage>
        <taxon>Bacteria</taxon>
        <taxon>Pseudomonadati</taxon>
        <taxon>Calditrichota</taxon>
        <taxon>Calditrichia</taxon>
        <taxon>Calditrichales</taxon>
        <taxon>Calditrichaceae</taxon>
        <taxon>Caldithrix</taxon>
    </lineage>
</organism>